<dbReference type="EMBL" id="LMXI01000618">
    <property type="protein sequence ID" value="KRT56991.1"/>
    <property type="molecule type" value="Genomic_DNA"/>
</dbReference>
<evidence type="ECO:0000313" key="1">
    <source>
        <dbReference type="EMBL" id="KRT54157.1"/>
    </source>
</evidence>
<gene>
    <name evidence="1" type="ORF">Ga0074115_10354</name>
    <name evidence="2" type="ORF">Ga0076813_10762</name>
</gene>
<proteinExistence type="predicted"/>
<comment type="caution">
    <text evidence="2">The sequence shown here is derived from an EMBL/GenBank/DDBJ whole genome shotgun (WGS) entry which is preliminary data.</text>
</comment>
<evidence type="ECO:0000313" key="4">
    <source>
        <dbReference type="Proteomes" id="UP000051634"/>
    </source>
</evidence>
<evidence type="ECO:0000313" key="3">
    <source>
        <dbReference type="Proteomes" id="UP000051276"/>
    </source>
</evidence>
<evidence type="ECO:0000313" key="2">
    <source>
        <dbReference type="EMBL" id="KRT56991.1"/>
    </source>
</evidence>
<dbReference type="EMBL" id="LDXT01000093">
    <property type="protein sequence ID" value="KRT54157.1"/>
    <property type="molecule type" value="Genomic_DNA"/>
</dbReference>
<reference evidence="3 4" key="1">
    <citation type="submission" date="2015-11" db="EMBL/GenBank/DDBJ databases">
        <title>The genome of Candidatus Endoriftia persephone in Ridgeia piscesae and population structure of the North Eastern Pacific vestimentiferan symbionts.</title>
        <authorList>
            <person name="Perez M."/>
            <person name="Juniper K.S."/>
        </authorList>
    </citation>
    <scope>NUCLEOTIDE SEQUENCE [LARGE SCALE GENOMIC DNA]</scope>
    <source>
        <strain evidence="2">Ind10</strain>
        <strain evidence="1">Ind11</strain>
    </source>
</reference>
<sequence>MKTVFDMSTGQVVERYSAKDECSEHRTTANELIAPSTELAQLGLQEVISEQHEEKRIPPELVLADLNAFLDEMS</sequence>
<dbReference type="Proteomes" id="UP000051276">
    <property type="component" value="Unassembled WGS sequence"/>
</dbReference>
<dbReference type="Proteomes" id="UP000051634">
    <property type="component" value="Unassembled WGS sequence"/>
</dbReference>
<name>A0A0T5Z2I9_9GAMM</name>
<dbReference type="RefSeq" id="WP_057955612.1">
    <property type="nucleotide sequence ID" value="NZ_KQ556886.1"/>
</dbReference>
<dbReference type="AlphaFoldDB" id="A0A0T5Z2I9"/>
<accession>A0A0T5Z2I9</accession>
<organism evidence="2 3">
    <name type="scientific">endosymbiont of Ridgeia piscesae</name>
    <dbReference type="NCBI Taxonomy" id="54398"/>
    <lineage>
        <taxon>Bacteria</taxon>
        <taxon>Pseudomonadati</taxon>
        <taxon>Pseudomonadota</taxon>
        <taxon>Gammaproteobacteria</taxon>
        <taxon>sulfur-oxidizing symbionts</taxon>
    </lineage>
</organism>
<keyword evidence="4" id="KW-1185">Reference proteome</keyword>
<dbReference type="OrthoDB" id="7068710at2"/>
<protein>
    <submittedName>
        <fullName evidence="2">Uncharacterized protein</fullName>
    </submittedName>
</protein>